<dbReference type="Proteomes" id="UP001196765">
    <property type="component" value="Unassembled WGS sequence"/>
</dbReference>
<name>A0AAW4MY69_9BACT</name>
<evidence type="ECO:0000313" key="2">
    <source>
        <dbReference type="Proteomes" id="UP001196765"/>
    </source>
</evidence>
<organism evidence="1 2">
    <name type="scientific">Segatella copri</name>
    <dbReference type="NCBI Taxonomy" id="165179"/>
    <lineage>
        <taxon>Bacteria</taxon>
        <taxon>Pseudomonadati</taxon>
        <taxon>Bacteroidota</taxon>
        <taxon>Bacteroidia</taxon>
        <taxon>Bacteroidales</taxon>
        <taxon>Prevotellaceae</taxon>
        <taxon>Segatella</taxon>
    </lineage>
</organism>
<sequence>MGNQCVILTCEGSVTDPNMTKVEHYYGIEFTRGESNQGGNNGYHKMIGDATLLKEMRFHNQMAIVNVKDAAITAELNQTNWNKTKDGGTSVLDGSDGSDIMQVHKKSVYAIIGGNNATYERYIVSDHPFSYDGDEAIEFPAGGDTPDYAVLLDGMMRSIRNDKVDGTHFAGNGTAHTDSDYGTADAKGYPKTQLTRFQFEQYARAKNSDPSSNLPYTNICNFDLELEMAFMFIEFRTKNLNSLLGHGISSIAAPTADTWGKVTGFRLTNDGGNTYTYLTFGSNVYLPGSQTPTNMFTVLNQSSPVLKVFEGQLAVSNGQTLEPVKDADGNVVQGMSNGVMTGVWTKRFSFQLNASLTQGGEAKTYNVDAVLSVPIWRGKVRLWGNCSQWISGYELLHYLIGDTYHYKVYRAPSVAALTTDADVTYKTAEGGFAFEKSYEYVGEMPATKTAGGVGFGWAKKMLSLRNITTAIMAEGGGNIGTFENATSYGLNSATAGQYIRRGSRVGGSAFECFCVLRYANVNIEPSFSSTNLGSGFRVQLDD</sequence>
<dbReference type="AlphaFoldDB" id="A0AAW4MY69"/>
<accession>A0AAW4MY69</accession>
<reference evidence="1" key="1">
    <citation type="submission" date="2021-06" db="EMBL/GenBank/DDBJ databases">
        <title>Collection of gut derived symbiotic bacterial strains cultured from healthy donors.</title>
        <authorList>
            <person name="Lin H."/>
            <person name="Littmann E."/>
            <person name="Pamer E.G."/>
        </authorList>
    </citation>
    <scope>NUCLEOTIDE SEQUENCE</scope>
    <source>
        <strain evidence="1">MSK.21.74</strain>
    </source>
</reference>
<dbReference type="EMBL" id="JAHOEI010000001">
    <property type="protein sequence ID" value="MBV3386160.1"/>
    <property type="molecule type" value="Genomic_DNA"/>
</dbReference>
<gene>
    <name evidence="1" type="ORF">KSW82_00140</name>
</gene>
<dbReference type="RefSeq" id="WP_217743680.1">
    <property type="nucleotide sequence ID" value="NZ_JAHOEI010000001.1"/>
</dbReference>
<comment type="caution">
    <text evidence="1">The sequence shown here is derived from an EMBL/GenBank/DDBJ whole genome shotgun (WGS) entry which is preliminary data.</text>
</comment>
<protein>
    <submittedName>
        <fullName evidence="1">Uncharacterized protein</fullName>
    </submittedName>
</protein>
<evidence type="ECO:0000313" key="1">
    <source>
        <dbReference type="EMBL" id="MBV3386160.1"/>
    </source>
</evidence>
<proteinExistence type="predicted"/>